<evidence type="ECO:0000313" key="2">
    <source>
        <dbReference type="Proteomes" id="UP001370490"/>
    </source>
</evidence>
<protein>
    <submittedName>
        <fullName evidence="1">Uncharacterized protein</fullName>
    </submittedName>
</protein>
<reference evidence="1 2" key="1">
    <citation type="submission" date="2023-12" db="EMBL/GenBank/DDBJ databases">
        <title>A high-quality genome assembly for Dillenia turbinata (Dilleniales).</title>
        <authorList>
            <person name="Chanderbali A."/>
        </authorList>
    </citation>
    <scope>NUCLEOTIDE SEQUENCE [LARGE SCALE GENOMIC DNA]</scope>
    <source>
        <strain evidence="1">LSX21</strain>
        <tissue evidence="1">Leaf</tissue>
    </source>
</reference>
<dbReference type="PANTHER" id="PTHR36045:SF2">
    <property type="entry name" value="OS04G0558500 PROTEIN"/>
    <property type="match status" value="1"/>
</dbReference>
<name>A0AAN8YZY1_9MAGN</name>
<accession>A0AAN8YZY1</accession>
<dbReference type="EMBL" id="JBAMMX010000022">
    <property type="protein sequence ID" value="KAK6918390.1"/>
    <property type="molecule type" value="Genomic_DNA"/>
</dbReference>
<organism evidence="1 2">
    <name type="scientific">Dillenia turbinata</name>
    <dbReference type="NCBI Taxonomy" id="194707"/>
    <lineage>
        <taxon>Eukaryota</taxon>
        <taxon>Viridiplantae</taxon>
        <taxon>Streptophyta</taxon>
        <taxon>Embryophyta</taxon>
        <taxon>Tracheophyta</taxon>
        <taxon>Spermatophyta</taxon>
        <taxon>Magnoliopsida</taxon>
        <taxon>eudicotyledons</taxon>
        <taxon>Gunneridae</taxon>
        <taxon>Pentapetalae</taxon>
        <taxon>Dilleniales</taxon>
        <taxon>Dilleniaceae</taxon>
        <taxon>Dillenia</taxon>
    </lineage>
</organism>
<keyword evidence="2" id="KW-1185">Reference proteome</keyword>
<dbReference type="Proteomes" id="UP001370490">
    <property type="component" value="Unassembled WGS sequence"/>
</dbReference>
<comment type="caution">
    <text evidence="1">The sequence shown here is derived from an EMBL/GenBank/DDBJ whole genome shotgun (WGS) entry which is preliminary data.</text>
</comment>
<gene>
    <name evidence="1" type="ORF">RJ641_016812</name>
</gene>
<evidence type="ECO:0000313" key="1">
    <source>
        <dbReference type="EMBL" id="KAK6918390.1"/>
    </source>
</evidence>
<sequence length="128" mass="14470">MREVNETLEGVSEVDDLEELEDEVSQMAERVLQCRENLPDQLKKTMASILALQRPVLVSNLMVQGSEPGPNYGKETAKKVELLKEKITSNISAMPVVLKRLNMCISRIDKLDSFNGITHPAFKRRRTS</sequence>
<proteinExistence type="predicted"/>
<dbReference type="PANTHER" id="PTHR36045">
    <property type="entry name" value="OS04G0558500 PROTEIN"/>
    <property type="match status" value="1"/>
</dbReference>
<dbReference type="AlphaFoldDB" id="A0AAN8YZY1"/>